<dbReference type="EMBL" id="JACHNE010000001">
    <property type="protein sequence ID" value="MBB5798616.1"/>
    <property type="molecule type" value="Genomic_DNA"/>
</dbReference>
<evidence type="ECO:0000313" key="1">
    <source>
        <dbReference type="EMBL" id="MBB5798616.1"/>
    </source>
</evidence>
<proteinExistence type="predicted"/>
<evidence type="ECO:0000313" key="2">
    <source>
        <dbReference type="Proteomes" id="UP000590647"/>
    </source>
</evidence>
<reference evidence="1 2" key="1">
    <citation type="submission" date="2020-08" db="EMBL/GenBank/DDBJ databases">
        <title>Sequencing the genomes of 1000 actinobacteria strains.</title>
        <authorList>
            <person name="Klenk H.-P."/>
        </authorList>
    </citation>
    <scope>NUCLEOTIDE SEQUENCE [LARGE SCALE GENOMIC DNA]</scope>
    <source>
        <strain evidence="1 2">DSM 40084</strain>
    </source>
</reference>
<sequence length="73" mass="8259">MGAGHKRHLVVDCLASIHLVWADDGYAGRLVDWAAEKWGLTLQIVKRSDDTAGSWCCRASRRPPRPWRGCGWR</sequence>
<gene>
    <name evidence="1" type="ORF">HDA41_006580</name>
</gene>
<evidence type="ECO:0008006" key="3">
    <source>
        <dbReference type="Google" id="ProtNLM"/>
    </source>
</evidence>
<comment type="caution">
    <text evidence="1">The sequence shown here is derived from an EMBL/GenBank/DDBJ whole genome shotgun (WGS) entry which is preliminary data.</text>
</comment>
<name>A0A7W9HAV1_9ACTN</name>
<dbReference type="AlphaFoldDB" id="A0A7W9HAV1"/>
<keyword evidence="2" id="KW-1185">Reference proteome</keyword>
<dbReference type="RefSeq" id="WP_184990397.1">
    <property type="nucleotide sequence ID" value="NZ_JACHNE010000001.1"/>
</dbReference>
<protein>
    <recommendedName>
        <fullName evidence="3">Transposase IS4-like domain-containing protein</fullName>
    </recommendedName>
</protein>
<accession>A0A7W9HAV1</accession>
<dbReference type="Proteomes" id="UP000590647">
    <property type="component" value="Unassembled WGS sequence"/>
</dbReference>
<organism evidence="1 2">
    <name type="scientific">Streptomyces caelestis</name>
    <dbReference type="NCBI Taxonomy" id="36816"/>
    <lineage>
        <taxon>Bacteria</taxon>
        <taxon>Bacillati</taxon>
        <taxon>Actinomycetota</taxon>
        <taxon>Actinomycetes</taxon>
        <taxon>Kitasatosporales</taxon>
        <taxon>Streptomycetaceae</taxon>
        <taxon>Streptomyces</taxon>
    </lineage>
</organism>